<evidence type="ECO:0000313" key="8">
    <source>
        <dbReference type="Proteomes" id="UP000648984"/>
    </source>
</evidence>
<evidence type="ECO:0000256" key="2">
    <source>
        <dbReference type="ARBA" id="ARBA00022729"/>
    </source>
</evidence>
<dbReference type="InterPro" id="IPR014340">
    <property type="entry name" value="LptA"/>
</dbReference>
<evidence type="ECO:0000256" key="3">
    <source>
        <dbReference type="ARBA" id="ARBA00022764"/>
    </source>
</evidence>
<feature type="compositionally biased region" description="Polar residues" evidence="5">
    <location>
        <begin position="173"/>
        <end position="182"/>
    </location>
</feature>
<feature type="domain" description="Organic solvent tolerance-like N-terminal" evidence="6">
    <location>
        <begin position="33"/>
        <end position="144"/>
    </location>
</feature>
<feature type="region of interest" description="Disordered" evidence="5">
    <location>
        <begin position="150"/>
        <end position="182"/>
    </location>
</feature>
<keyword evidence="8" id="KW-1185">Reference proteome</keyword>
<gene>
    <name evidence="4 7" type="primary">lptA</name>
    <name evidence="7" type="ORF">GPA25_03085</name>
</gene>
<evidence type="ECO:0000313" key="7">
    <source>
        <dbReference type="EMBL" id="NMG73736.1"/>
    </source>
</evidence>
<dbReference type="PANTHER" id="PTHR36504:SF1">
    <property type="entry name" value="LIPOPOLYSACCHARIDE EXPORT SYSTEM PROTEIN LPTA"/>
    <property type="match status" value="1"/>
</dbReference>
<evidence type="ECO:0000256" key="4">
    <source>
        <dbReference type="HAMAP-Rule" id="MF_01914"/>
    </source>
</evidence>
<comment type="function">
    <text evidence="4">Involved in the assembly of lipopolysaccharide (LPS). Required for the translocation of LPS from the inner membrane to the outer membrane.</text>
</comment>
<keyword evidence="3 4" id="KW-0574">Periplasm</keyword>
<dbReference type="NCBIfam" id="TIGR03002">
    <property type="entry name" value="outer_YhbN_LptA"/>
    <property type="match status" value="1"/>
</dbReference>
<evidence type="ECO:0000256" key="5">
    <source>
        <dbReference type="SAM" id="MobiDB-lite"/>
    </source>
</evidence>
<keyword evidence="1 4" id="KW-0813">Transport</keyword>
<comment type="subunit">
    <text evidence="4">Component of the lipopolysaccharide transport and assembly complex.</text>
</comment>
<proteinExistence type="inferred from homology"/>
<dbReference type="PANTHER" id="PTHR36504">
    <property type="entry name" value="LIPOPOLYSACCHARIDE EXPORT SYSTEM PROTEIN LPTA"/>
    <property type="match status" value="1"/>
</dbReference>
<evidence type="ECO:0000256" key="1">
    <source>
        <dbReference type="ARBA" id="ARBA00022448"/>
    </source>
</evidence>
<reference evidence="7 8" key="1">
    <citation type="submission" date="2019-12" db="EMBL/GenBank/DDBJ databases">
        <title>Comparative genomics gives insights into the taxonomy of the Azoarcus-Aromatoleum group and reveals separate origins of nif in the plant-associated Azoarcus and non-plant-associated Aromatoleum sub-groups.</title>
        <authorList>
            <person name="Lafos M."/>
            <person name="Maluk M."/>
            <person name="Batista M."/>
            <person name="Junghare M."/>
            <person name="Carmona M."/>
            <person name="Faoro H."/>
            <person name="Cruz L.M."/>
            <person name="Battistoni F."/>
            <person name="De Souza E."/>
            <person name="Pedrosa F."/>
            <person name="Chen W.-M."/>
            <person name="Poole P.S."/>
            <person name="Dixon R.A."/>
            <person name="James E.K."/>
        </authorList>
    </citation>
    <scope>NUCLEOTIDE SEQUENCE [LARGE SCALE GENOMIC DNA]</scope>
    <source>
        <strain evidence="7 8">22Lin</strain>
    </source>
</reference>
<protein>
    <recommendedName>
        <fullName evidence="4">Lipopolysaccharide export system protein LptA</fullName>
    </recommendedName>
</protein>
<sequence length="182" mass="19932" precursor="true">MKRLSLTTLLALTLGLPVLPAHAERADRNQPVNIEANRVTVDDRNKVHVFEGDVVLTQGTLVIKGAKLVVTQGADGFQSGVATGTDKRLATFRQKREASSEFVEGEAERIEYDSRAERARLFNQAHVKSGADEVRGHYIEYDALSENYLVTNQPGSSPTKATGDGRVRAVIQPKNSTNESTR</sequence>
<dbReference type="HAMAP" id="MF_01914">
    <property type="entry name" value="LPS_assembly_LptA"/>
    <property type="match status" value="1"/>
</dbReference>
<dbReference type="InterPro" id="IPR052037">
    <property type="entry name" value="LPS_export_LptA"/>
</dbReference>
<feature type="signal peptide" evidence="4">
    <location>
        <begin position="1"/>
        <end position="23"/>
    </location>
</feature>
<comment type="subcellular location">
    <subcellularLocation>
        <location evidence="4">Periplasm</location>
    </subcellularLocation>
</comment>
<feature type="chain" id="PRO_5044934773" description="Lipopolysaccharide export system protein LptA" evidence="4">
    <location>
        <begin position="24"/>
        <end position="182"/>
    </location>
</feature>
<organism evidence="7 8">
    <name type="scientific">Aromatoleum diolicum</name>
    <dbReference type="NCBI Taxonomy" id="75796"/>
    <lineage>
        <taxon>Bacteria</taxon>
        <taxon>Pseudomonadati</taxon>
        <taxon>Pseudomonadota</taxon>
        <taxon>Betaproteobacteria</taxon>
        <taxon>Rhodocyclales</taxon>
        <taxon>Rhodocyclaceae</taxon>
        <taxon>Aromatoleum</taxon>
    </lineage>
</organism>
<name>A0ABX1Q9P4_9RHOO</name>
<dbReference type="EMBL" id="WTVQ01000003">
    <property type="protein sequence ID" value="NMG73736.1"/>
    <property type="molecule type" value="Genomic_DNA"/>
</dbReference>
<dbReference type="InterPro" id="IPR005653">
    <property type="entry name" value="OstA-like_N"/>
</dbReference>
<evidence type="ECO:0000259" key="6">
    <source>
        <dbReference type="Pfam" id="PF03968"/>
    </source>
</evidence>
<comment type="similarity">
    <text evidence="4">Belongs to the LptA family.</text>
</comment>
<dbReference type="Proteomes" id="UP000648984">
    <property type="component" value="Unassembled WGS sequence"/>
</dbReference>
<comment type="caution">
    <text evidence="7">The sequence shown here is derived from an EMBL/GenBank/DDBJ whole genome shotgun (WGS) entry which is preliminary data.</text>
</comment>
<dbReference type="Pfam" id="PF03968">
    <property type="entry name" value="LptD_N"/>
    <property type="match status" value="1"/>
</dbReference>
<dbReference type="Gene3D" id="2.60.450.10">
    <property type="entry name" value="Lipopolysaccharide (LPS) transport protein A like domain"/>
    <property type="match status" value="1"/>
</dbReference>
<dbReference type="RefSeq" id="WP_169258878.1">
    <property type="nucleotide sequence ID" value="NZ_WTVQ01000003.1"/>
</dbReference>
<feature type="compositionally biased region" description="Polar residues" evidence="5">
    <location>
        <begin position="150"/>
        <end position="160"/>
    </location>
</feature>
<accession>A0ABX1Q9P4</accession>
<keyword evidence="2 4" id="KW-0732">Signal</keyword>